<proteinExistence type="predicted"/>
<keyword evidence="4" id="KW-1185">Reference proteome</keyword>
<dbReference type="Proteomes" id="UP000198418">
    <property type="component" value="Unassembled WGS sequence"/>
</dbReference>
<accession>A0A212RH96</accession>
<gene>
    <name evidence="3" type="ORF">SAMN06265338_104212</name>
</gene>
<evidence type="ECO:0000313" key="3">
    <source>
        <dbReference type="EMBL" id="SNB71767.1"/>
    </source>
</evidence>
<feature type="transmembrane region" description="Helical" evidence="2">
    <location>
        <begin position="12"/>
        <end position="37"/>
    </location>
</feature>
<feature type="compositionally biased region" description="Basic and acidic residues" evidence="1">
    <location>
        <begin position="76"/>
        <end position="87"/>
    </location>
</feature>
<dbReference type="EMBL" id="FYDG01000004">
    <property type="protein sequence ID" value="SNB71767.1"/>
    <property type="molecule type" value="Genomic_DNA"/>
</dbReference>
<evidence type="ECO:0000256" key="1">
    <source>
        <dbReference type="SAM" id="MobiDB-lite"/>
    </source>
</evidence>
<dbReference type="AlphaFoldDB" id="A0A212RH96"/>
<feature type="region of interest" description="Disordered" evidence="1">
    <location>
        <begin position="76"/>
        <end position="98"/>
    </location>
</feature>
<dbReference type="RefSeq" id="WP_244593132.1">
    <property type="nucleotide sequence ID" value="NZ_FYDG01000004.1"/>
</dbReference>
<evidence type="ECO:0000313" key="4">
    <source>
        <dbReference type="Proteomes" id="UP000198418"/>
    </source>
</evidence>
<keyword evidence="2" id="KW-1133">Transmembrane helix</keyword>
<keyword evidence="2" id="KW-0472">Membrane</keyword>
<feature type="transmembrane region" description="Helical" evidence="2">
    <location>
        <begin position="43"/>
        <end position="63"/>
    </location>
</feature>
<organism evidence="3 4">
    <name type="scientific">Rhodoblastus acidophilus</name>
    <name type="common">Rhodopseudomonas acidophila</name>
    <dbReference type="NCBI Taxonomy" id="1074"/>
    <lineage>
        <taxon>Bacteria</taxon>
        <taxon>Pseudomonadati</taxon>
        <taxon>Pseudomonadota</taxon>
        <taxon>Alphaproteobacteria</taxon>
        <taxon>Hyphomicrobiales</taxon>
        <taxon>Rhodoblastaceae</taxon>
        <taxon>Rhodoblastus</taxon>
    </lineage>
</organism>
<sequence length="98" mass="10585">MTNNMSNRAAIATLIYMMVQAVVFGVGMVLLMATPLANIAMTLMPYVVAASLIASAPLAWWIAPYARASHERLLNAREPGRSVDDQPARGYHGSRPQG</sequence>
<reference evidence="4" key="1">
    <citation type="submission" date="2017-06" db="EMBL/GenBank/DDBJ databases">
        <authorList>
            <person name="Varghese N."/>
            <person name="Submissions S."/>
        </authorList>
    </citation>
    <scope>NUCLEOTIDE SEQUENCE [LARGE SCALE GENOMIC DNA]</scope>
    <source>
        <strain evidence="4">DSM 137</strain>
    </source>
</reference>
<protein>
    <submittedName>
        <fullName evidence="3">Uncharacterized protein</fullName>
    </submittedName>
</protein>
<name>A0A212RH96_RHOAC</name>
<evidence type="ECO:0000256" key="2">
    <source>
        <dbReference type="SAM" id="Phobius"/>
    </source>
</evidence>
<keyword evidence="2" id="KW-0812">Transmembrane</keyword>